<dbReference type="OrthoDB" id="5489780at2"/>
<evidence type="ECO:0000256" key="7">
    <source>
        <dbReference type="ARBA" id="ARBA00023004"/>
    </source>
</evidence>
<sequence>MGSAATDPYRSSFRTSSQGLDYDLVPMRLWRKAKSLGTWDPAEIDFSKDASDWQSLADDERDLLLRLTSQFAGGEESVTLDLLPMLMLVGREGRVEEEMFLTSYLWEEAKHVEGFDRFLRTVVNATGSLEHYFTDAYRTIFYEELPRSMNALKTDSSPETVARAAVTYQMIVEGTLAETGYHAYYTVLEARDILPGMQTFIRNVQRDESRHVGYGVYLLSRLVAEHGPAVWDVIDERMGELIALAISNIQETLGGYDPVPFGISPDDFVEYGMGQFQKRFARIEKARSQSLDEVLYDGASSSADGNGARGSASTRSASLPS</sequence>
<keyword evidence="7" id="KW-0408">Iron</keyword>
<dbReference type="InterPro" id="IPR000358">
    <property type="entry name" value="RNR_small_fam"/>
</dbReference>
<keyword evidence="8" id="KW-0464">Manganese</keyword>
<gene>
    <name evidence="12" type="ORF">CRI94_02390</name>
</gene>
<dbReference type="GO" id="GO:0009263">
    <property type="term" value="P:deoxyribonucleotide biosynthetic process"/>
    <property type="evidence" value="ECO:0007669"/>
    <property type="project" value="InterPro"/>
</dbReference>
<evidence type="ECO:0000256" key="8">
    <source>
        <dbReference type="ARBA" id="ARBA00023211"/>
    </source>
</evidence>
<organism evidence="12 13">
    <name type="scientific">Longibacter salinarum</name>
    <dbReference type="NCBI Taxonomy" id="1850348"/>
    <lineage>
        <taxon>Bacteria</taxon>
        <taxon>Pseudomonadati</taxon>
        <taxon>Rhodothermota</taxon>
        <taxon>Rhodothermia</taxon>
        <taxon>Rhodothermales</taxon>
        <taxon>Salisaetaceae</taxon>
        <taxon>Longibacter</taxon>
    </lineage>
</organism>
<dbReference type="InterPro" id="IPR009078">
    <property type="entry name" value="Ferritin-like_SF"/>
</dbReference>
<dbReference type="CDD" id="cd07911">
    <property type="entry name" value="RNRR2_Rv0233_like"/>
    <property type="match status" value="1"/>
</dbReference>
<reference evidence="12 13" key="1">
    <citation type="submission" date="2017-10" db="EMBL/GenBank/DDBJ databases">
        <title>Draft genome of Longibacter Salinarum.</title>
        <authorList>
            <person name="Goh K.M."/>
            <person name="Shamsir M.S."/>
            <person name="Lim S.W."/>
        </authorList>
    </citation>
    <scope>NUCLEOTIDE SEQUENCE [LARGE SCALE GENOMIC DNA]</scope>
    <source>
        <strain evidence="12 13">KCTC 52045</strain>
    </source>
</reference>
<dbReference type="RefSeq" id="WP_098074050.1">
    <property type="nucleotide sequence ID" value="NZ_PDEQ01000001.1"/>
</dbReference>
<dbReference type="NCBIfam" id="NF006200">
    <property type="entry name" value="PRK08326.1-3"/>
    <property type="match status" value="1"/>
</dbReference>
<dbReference type="SUPFAM" id="SSF47240">
    <property type="entry name" value="Ferritin-like"/>
    <property type="match status" value="1"/>
</dbReference>
<evidence type="ECO:0000256" key="10">
    <source>
        <dbReference type="ARBA" id="ARBA00032636"/>
    </source>
</evidence>
<dbReference type="Gene3D" id="1.10.620.20">
    <property type="entry name" value="Ribonucleotide Reductase, subunit A"/>
    <property type="match status" value="1"/>
</dbReference>
<evidence type="ECO:0000313" key="12">
    <source>
        <dbReference type="EMBL" id="PEN15152.1"/>
    </source>
</evidence>
<comment type="similarity">
    <text evidence="3">Belongs to the ribonucleoside diphosphate reductase small chain family. R2-like ligand binding oxidase subfamily.</text>
</comment>
<dbReference type="Pfam" id="PF00268">
    <property type="entry name" value="Ribonuc_red_sm"/>
    <property type="match status" value="1"/>
</dbReference>
<comment type="caution">
    <text evidence="12">The sequence shown here is derived from an EMBL/GenBank/DDBJ whole genome shotgun (WGS) entry which is preliminary data.</text>
</comment>
<evidence type="ECO:0000256" key="9">
    <source>
        <dbReference type="ARBA" id="ARBA00031672"/>
    </source>
</evidence>
<dbReference type="AlphaFoldDB" id="A0A2A8D2H2"/>
<evidence type="ECO:0000313" key="13">
    <source>
        <dbReference type="Proteomes" id="UP000220102"/>
    </source>
</evidence>
<evidence type="ECO:0000256" key="4">
    <source>
        <dbReference type="ARBA" id="ARBA00013559"/>
    </source>
</evidence>
<comment type="cofactor">
    <cofactor evidence="2">
        <name>Fe cation</name>
        <dbReference type="ChEBI" id="CHEBI:24875"/>
    </cofactor>
</comment>
<feature type="compositionally biased region" description="Low complexity" evidence="11">
    <location>
        <begin position="309"/>
        <end position="321"/>
    </location>
</feature>
<dbReference type="GO" id="GO:0016491">
    <property type="term" value="F:oxidoreductase activity"/>
    <property type="evidence" value="ECO:0007669"/>
    <property type="project" value="UniProtKB-KW"/>
</dbReference>
<dbReference type="InterPro" id="IPR033908">
    <property type="entry name" value="R2LOX"/>
</dbReference>
<evidence type="ECO:0000256" key="5">
    <source>
        <dbReference type="ARBA" id="ARBA00022723"/>
    </source>
</evidence>
<evidence type="ECO:0000256" key="1">
    <source>
        <dbReference type="ARBA" id="ARBA00001936"/>
    </source>
</evidence>
<feature type="region of interest" description="Disordered" evidence="11">
    <location>
        <begin position="298"/>
        <end position="321"/>
    </location>
</feature>
<comment type="cofactor">
    <cofactor evidence="1">
        <name>Mn(2+)</name>
        <dbReference type="ChEBI" id="CHEBI:29035"/>
    </cofactor>
</comment>
<dbReference type="EMBL" id="PDEQ01000001">
    <property type="protein sequence ID" value="PEN15152.1"/>
    <property type="molecule type" value="Genomic_DNA"/>
</dbReference>
<protein>
    <recommendedName>
        <fullName evidence="4">R2-like ligand binding oxidase</fullName>
    </recommendedName>
    <alternativeName>
        <fullName evidence="10">Ribonucleotide reductase R2 subunit homolog</fullName>
    </alternativeName>
    <alternativeName>
        <fullName evidence="9">Ribonucleotide reductase small subunit homolog</fullName>
    </alternativeName>
</protein>
<dbReference type="GO" id="GO:0046872">
    <property type="term" value="F:metal ion binding"/>
    <property type="evidence" value="ECO:0007669"/>
    <property type="project" value="UniProtKB-KW"/>
</dbReference>
<evidence type="ECO:0000256" key="2">
    <source>
        <dbReference type="ARBA" id="ARBA00001962"/>
    </source>
</evidence>
<evidence type="ECO:0000256" key="11">
    <source>
        <dbReference type="SAM" id="MobiDB-lite"/>
    </source>
</evidence>
<dbReference type="Proteomes" id="UP000220102">
    <property type="component" value="Unassembled WGS sequence"/>
</dbReference>
<name>A0A2A8D2H2_9BACT</name>
<evidence type="ECO:0000256" key="6">
    <source>
        <dbReference type="ARBA" id="ARBA00023002"/>
    </source>
</evidence>
<keyword evidence="6" id="KW-0560">Oxidoreductase</keyword>
<dbReference type="NCBIfam" id="NF006202">
    <property type="entry name" value="PRK08326.1-5"/>
    <property type="match status" value="1"/>
</dbReference>
<dbReference type="InterPro" id="IPR012348">
    <property type="entry name" value="RNR-like"/>
</dbReference>
<evidence type="ECO:0000256" key="3">
    <source>
        <dbReference type="ARBA" id="ARBA00007873"/>
    </source>
</evidence>
<accession>A0A2A8D2H2</accession>
<proteinExistence type="inferred from homology"/>
<keyword evidence="5" id="KW-0479">Metal-binding</keyword>
<keyword evidence="13" id="KW-1185">Reference proteome</keyword>